<dbReference type="Proteomes" id="UP000466442">
    <property type="component" value="Unassembled WGS sequence"/>
</dbReference>
<sequence>MELQFELHTGNRSPQFGRTLGCKGSLRSSSEIHLVAGVHNPQTSHGRIVLAYAKQPLDVPSLSVHRTVLKLNVATRSRPRQEPL</sequence>
<name>A0A8S9XUL6_APOLU</name>
<reference evidence="1" key="1">
    <citation type="journal article" date="2021" name="Mol. Ecol. Resour.">
        <title>Apolygus lucorum genome provides insights into omnivorousness and mesophyll feeding.</title>
        <authorList>
            <person name="Liu Y."/>
            <person name="Liu H."/>
            <person name="Wang H."/>
            <person name="Huang T."/>
            <person name="Liu B."/>
            <person name="Yang B."/>
            <person name="Yin L."/>
            <person name="Li B."/>
            <person name="Zhang Y."/>
            <person name="Zhang S."/>
            <person name="Jiang F."/>
            <person name="Zhang X."/>
            <person name="Ren Y."/>
            <person name="Wang B."/>
            <person name="Wang S."/>
            <person name="Lu Y."/>
            <person name="Wu K."/>
            <person name="Fan W."/>
            <person name="Wang G."/>
        </authorList>
    </citation>
    <scope>NUCLEOTIDE SEQUENCE</scope>
    <source>
        <strain evidence="1">12Hb</strain>
    </source>
</reference>
<comment type="caution">
    <text evidence="1">The sequence shown here is derived from an EMBL/GenBank/DDBJ whole genome shotgun (WGS) entry which is preliminary data.</text>
</comment>
<evidence type="ECO:0000313" key="1">
    <source>
        <dbReference type="EMBL" id="KAF6212001.1"/>
    </source>
</evidence>
<keyword evidence="2" id="KW-1185">Reference proteome</keyword>
<gene>
    <name evidence="1" type="ORF">GE061_012519</name>
</gene>
<organism evidence="1 2">
    <name type="scientific">Apolygus lucorum</name>
    <name type="common">Small green plant bug</name>
    <name type="synonym">Lygocoris lucorum</name>
    <dbReference type="NCBI Taxonomy" id="248454"/>
    <lineage>
        <taxon>Eukaryota</taxon>
        <taxon>Metazoa</taxon>
        <taxon>Ecdysozoa</taxon>
        <taxon>Arthropoda</taxon>
        <taxon>Hexapoda</taxon>
        <taxon>Insecta</taxon>
        <taxon>Pterygota</taxon>
        <taxon>Neoptera</taxon>
        <taxon>Paraneoptera</taxon>
        <taxon>Hemiptera</taxon>
        <taxon>Heteroptera</taxon>
        <taxon>Panheteroptera</taxon>
        <taxon>Cimicomorpha</taxon>
        <taxon>Miridae</taxon>
        <taxon>Mirini</taxon>
        <taxon>Apolygus</taxon>
    </lineage>
</organism>
<dbReference type="AlphaFoldDB" id="A0A8S9XUL6"/>
<proteinExistence type="predicted"/>
<evidence type="ECO:0000313" key="2">
    <source>
        <dbReference type="Proteomes" id="UP000466442"/>
    </source>
</evidence>
<dbReference type="EMBL" id="WIXP02000004">
    <property type="protein sequence ID" value="KAF6212001.1"/>
    <property type="molecule type" value="Genomic_DNA"/>
</dbReference>
<protein>
    <submittedName>
        <fullName evidence="1">Uncharacterized protein</fullName>
    </submittedName>
</protein>
<accession>A0A8S9XUL6</accession>